<feature type="binding site" evidence="8">
    <location>
        <begin position="228"/>
        <end position="229"/>
    </location>
    <ligand>
        <name>substrate</name>
    </ligand>
</feature>
<comment type="pathway">
    <text evidence="1 8 9">Carbohydrate degradation; glycolysis; D-glyceraldehyde 3-phosphate from glycerone phosphate: step 1/1.</text>
</comment>
<dbReference type="GO" id="GO:0046166">
    <property type="term" value="P:glyceraldehyde-3-phosphate biosynthetic process"/>
    <property type="evidence" value="ECO:0007669"/>
    <property type="project" value="TreeGrafter"/>
</dbReference>
<comment type="catalytic activity">
    <reaction evidence="8 9">
        <text>D-glyceraldehyde 3-phosphate = dihydroxyacetone phosphate</text>
        <dbReference type="Rhea" id="RHEA:18585"/>
        <dbReference type="ChEBI" id="CHEBI:57642"/>
        <dbReference type="ChEBI" id="CHEBI:59776"/>
        <dbReference type="EC" id="5.3.1.1"/>
    </reaction>
</comment>
<feature type="binding site" evidence="8">
    <location>
        <position position="207"/>
    </location>
    <ligand>
        <name>substrate</name>
    </ligand>
</feature>
<comment type="subcellular location">
    <subcellularLocation>
        <location evidence="8 9">Cytoplasm</location>
    </subcellularLocation>
</comment>
<dbReference type="InterPro" id="IPR022896">
    <property type="entry name" value="TrioseP_Isoase_bac/euk"/>
</dbReference>
<dbReference type="SUPFAM" id="SSF51351">
    <property type="entry name" value="Triosephosphate isomerase (TIM)"/>
    <property type="match status" value="1"/>
</dbReference>
<gene>
    <name evidence="8" type="primary">tpiA</name>
    <name evidence="10" type="ORF">C2134_06125</name>
</gene>
<dbReference type="InterPro" id="IPR035990">
    <property type="entry name" value="TIM_sf"/>
</dbReference>
<keyword evidence="4 8" id="KW-0312">Gluconeogenesis</keyword>
<keyword evidence="11" id="KW-1185">Reference proteome</keyword>
<dbReference type="EC" id="5.3.1.1" evidence="8 9"/>
<dbReference type="Gene3D" id="3.20.20.70">
    <property type="entry name" value="Aldolase class I"/>
    <property type="match status" value="1"/>
</dbReference>
<dbReference type="GO" id="GO:0005829">
    <property type="term" value="C:cytosol"/>
    <property type="evidence" value="ECO:0007669"/>
    <property type="project" value="TreeGrafter"/>
</dbReference>
<comment type="similarity">
    <text evidence="3 8 9">Belongs to the triosephosphate isomerase family.</text>
</comment>
<feature type="active site" description="Proton acceptor" evidence="8">
    <location>
        <position position="163"/>
    </location>
</feature>
<dbReference type="RefSeq" id="WP_103318359.1">
    <property type="nucleotide sequence ID" value="NZ_PPTF01000019.1"/>
</dbReference>
<keyword evidence="6 8" id="KW-0324">Glycolysis</keyword>
<dbReference type="Pfam" id="PF00121">
    <property type="entry name" value="TIM"/>
    <property type="match status" value="1"/>
</dbReference>
<dbReference type="InterPro" id="IPR000652">
    <property type="entry name" value="Triosephosphate_isomerase"/>
</dbReference>
<dbReference type="PROSITE" id="PS51440">
    <property type="entry name" value="TIM_2"/>
    <property type="match status" value="1"/>
</dbReference>
<dbReference type="PROSITE" id="PS00171">
    <property type="entry name" value="TIM_1"/>
    <property type="match status" value="1"/>
</dbReference>
<dbReference type="Proteomes" id="UP000236416">
    <property type="component" value="Unassembled WGS sequence"/>
</dbReference>
<comment type="subunit">
    <text evidence="8 9">Homodimer.</text>
</comment>
<evidence type="ECO:0000313" key="10">
    <source>
        <dbReference type="EMBL" id="POA99648.1"/>
    </source>
</evidence>
<dbReference type="InterPro" id="IPR020861">
    <property type="entry name" value="Triosephosphate_isomerase_AS"/>
</dbReference>
<evidence type="ECO:0000256" key="8">
    <source>
        <dbReference type="HAMAP-Rule" id="MF_00147"/>
    </source>
</evidence>
<keyword evidence="5 8" id="KW-0963">Cytoplasm</keyword>
<keyword evidence="7 8" id="KW-0413">Isomerase</keyword>
<name>A0A2K4MRD2_9NEIS</name>
<dbReference type="FunFam" id="3.20.20.70:FF:000016">
    <property type="entry name" value="Triosephosphate isomerase"/>
    <property type="match status" value="1"/>
</dbReference>
<sequence>MSGKLVIGNWKMNTRADSAQALVSALLDHAATNREGVGIAAPAVYLAALAESLKGSRLALSAQDVSRFAADGAYTGETSAAMLADIGCRYVLVGHSERRQYFGEDNAALLQKMRNAIAAGVTPVLCVGETLEQREAGQHLEVIAAQLAILPELTDGDYVIAYEPVWAIGTGKVATLEQIAEIHAFIKNWCLQNIGSSDKIRVLYGGSVKAENAEAILATENVDGALVGGASLDADSFRVVCQAAGKLI</sequence>
<accession>A0A2K4MRD2</accession>
<evidence type="ECO:0000256" key="9">
    <source>
        <dbReference type="RuleBase" id="RU363013"/>
    </source>
</evidence>
<evidence type="ECO:0000256" key="1">
    <source>
        <dbReference type="ARBA" id="ARBA00004680"/>
    </source>
</evidence>
<evidence type="ECO:0000313" key="11">
    <source>
        <dbReference type="Proteomes" id="UP000236416"/>
    </source>
</evidence>
<dbReference type="GO" id="GO:0006094">
    <property type="term" value="P:gluconeogenesis"/>
    <property type="evidence" value="ECO:0007669"/>
    <property type="project" value="UniProtKB-UniRule"/>
</dbReference>
<feature type="binding site" evidence="8">
    <location>
        <position position="169"/>
    </location>
    <ligand>
        <name>substrate</name>
    </ligand>
</feature>
<dbReference type="GO" id="GO:0006096">
    <property type="term" value="P:glycolytic process"/>
    <property type="evidence" value="ECO:0007669"/>
    <property type="project" value="UniProtKB-UniRule"/>
</dbReference>
<reference evidence="10 11" key="1">
    <citation type="submission" date="2018-01" db="EMBL/GenBank/DDBJ databases">
        <title>Genomic Sequence of Chromobacterium MWU13-2610 from wild cranberry bogs within the Cape Cod National Seashore.</title>
        <authorList>
            <person name="O'Hara-Hanley K."/>
            <person name="Soby S."/>
            <person name="Harrison A."/>
        </authorList>
    </citation>
    <scope>NUCLEOTIDE SEQUENCE [LARGE SCALE GENOMIC DNA]</scope>
    <source>
        <strain evidence="10 11">MWU13-2610</strain>
    </source>
</reference>
<evidence type="ECO:0000256" key="3">
    <source>
        <dbReference type="ARBA" id="ARBA00007422"/>
    </source>
</evidence>
<dbReference type="PANTHER" id="PTHR21139:SF42">
    <property type="entry name" value="TRIOSEPHOSPHATE ISOMERASE"/>
    <property type="match status" value="1"/>
</dbReference>
<proteinExistence type="inferred from homology"/>
<dbReference type="UniPathway" id="UPA00109">
    <property type="reaction ID" value="UER00189"/>
</dbReference>
<feature type="active site" description="Electrophile" evidence="8">
    <location>
        <position position="95"/>
    </location>
</feature>
<feature type="binding site" evidence="8">
    <location>
        <begin position="9"/>
        <end position="11"/>
    </location>
    <ligand>
        <name>substrate</name>
    </ligand>
</feature>
<evidence type="ECO:0000256" key="6">
    <source>
        <dbReference type="ARBA" id="ARBA00023152"/>
    </source>
</evidence>
<evidence type="ECO:0000256" key="7">
    <source>
        <dbReference type="ARBA" id="ARBA00023235"/>
    </source>
</evidence>
<organism evidence="10 11">
    <name type="scientific">Chromobacterium sinusclupearum</name>
    <dbReference type="NCBI Taxonomy" id="2077146"/>
    <lineage>
        <taxon>Bacteria</taxon>
        <taxon>Pseudomonadati</taxon>
        <taxon>Pseudomonadota</taxon>
        <taxon>Betaproteobacteria</taxon>
        <taxon>Neisseriales</taxon>
        <taxon>Chromobacteriaceae</taxon>
        <taxon>Chromobacterium</taxon>
    </lineage>
</organism>
<dbReference type="PANTHER" id="PTHR21139">
    <property type="entry name" value="TRIOSEPHOSPHATE ISOMERASE"/>
    <property type="match status" value="1"/>
</dbReference>
<dbReference type="AlphaFoldDB" id="A0A2K4MRD2"/>
<comment type="pathway">
    <text evidence="8 9">Carbohydrate biosynthesis; gluconeogenesis.</text>
</comment>
<protein>
    <recommendedName>
        <fullName evidence="8 9">Triosephosphate isomerase</fullName>
        <shortName evidence="8">TIM</shortName>
        <shortName evidence="8">TPI</shortName>
        <ecNumber evidence="8 9">5.3.1.1</ecNumber>
    </recommendedName>
    <alternativeName>
        <fullName evidence="8">Triose-phosphate isomerase</fullName>
    </alternativeName>
</protein>
<dbReference type="HAMAP" id="MF_00147_B">
    <property type="entry name" value="TIM_B"/>
    <property type="match status" value="1"/>
</dbReference>
<comment type="caution">
    <text evidence="10">The sequence shown here is derived from an EMBL/GenBank/DDBJ whole genome shotgun (WGS) entry which is preliminary data.</text>
</comment>
<dbReference type="CDD" id="cd00311">
    <property type="entry name" value="TIM"/>
    <property type="match status" value="1"/>
</dbReference>
<dbReference type="GO" id="GO:0019563">
    <property type="term" value="P:glycerol catabolic process"/>
    <property type="evidence" value="ECO:0007669"/>
    <property type="project" value="TreeGrafter"/>
</dbReference>
<comment type="pathway">
    <text evidence="2">Carbohydrate metabolism; erythritol degradation.</text>
</comment>
<comment type="function">
    <text evidence="8">Involved in the gluconeogenesis. Catalyzes stereospecifically the conversion of dihydroxyacetone phosphate (DHAP) to D-glyceraldehyde-3-phosphate (G3P).</text>
</comment>
<dbReference type="GO" id="GO:0004807">
    <property type="term" value="F:triose-phosphate isomerase activity"/>
    <property type="evidence" value="ECO:0007669"/>
    <property type="project" value="UniProtKB-UniRule"/>
</dbReference>
<evidence type="ECO:0000256" key="2">
    <source>
        <dbReference type="ARBA" id="ARBA00004939"/>
    </source>
</evidence>
<dbReference type="EMBL" id="PPTF01000019">
    <property type="protein sequence ID" value="POA99648.1"/>
    <property type="molecule type" value="Genomic_DNA"/>
</dbReference>
<dbReference type="NCBIfam" id="TIGR00419">
    <property type="entry name" value="tim"/>
    <property type="match status" value="1"/>
</dbReference>
<evidence type="ECO:0000256" key="5">
    <source>
        <dbReference type="ARBA" id="ARBA00022490"/>
    </source>
</evidence>
<dbReference type="InterPro" id="IPR013785">
    <property type="entry name" value="Aldolase_TIM"/>
</dbReference>
<evidence type="ECO:0000256" key="4">
    <source>
        <dbReference type="ARBA" id="ARBA00022432"/>
    </source>
</evidence>
<dbReference type="UniPathway" id="UPA00138"/>